<dbReference type="AlphaFoldDB" id="L7ESF5"/>
<gene>
    <name evidence="2" type="ORF">STRTUCAR8_04882</name>
</gene>
<keyword evidence="3" id="KW-1185">Reference proteome</keyword>
<protein>
    <recommendedName>
        <fullName evidence="1">Pterin-binding domain-containing protein</fullName>
    </recommendedName>
</protein>
<dbReference type="Gene3D" id="3.20.20.20">
    <property type="entry name" value="Dihydropteroate synthase-like"/>
    <property type="match status" value="1"/>
</dbReference>
<dbReference type="InterPro" id="IPR000489">
    <property type="entry name" value="Pterin-binding_dom"/>
</dbReference>
<dbReference type="PROSITE" id="PS00792">
    <property type="entry name" value="DHPS_1"/>
    <property type="match status" value="1"/>
</dbReference>
<sequence>MNNHSGRGRVTGLPAWDRCAVMGVVNVTPDSFSDGGRWFDTTNAVKHGLDLVTEGADLV</sequence>
<evidence type="ECO:0000313" key="3">
    <source>
        <dbReference type="Proteomes" id="UP000010931"/>
    </source>
</evidence>
<dbReference type="SUPFAM" id="SSF51717">
    <property type="entry name" value="Dihydropteroate synthetase-like"/>
    <property type="match status" value="1"/>
</dbReference>
<dbReference type="RefSeq" id="WP_006383267.1">
    <property type="nucleotide sequence ID" value="NZ_AEJB01000652.1"/>
</dbReference>
<feature type="non-terminal residue" evidence="2">
    <location>
        <position position="59"/>
    </location>
</feature>
<name>L7ESF5_STRT8</name>
<dbReference type="InterPro" id="IPR045031">
    <property type="entry name" value="DHP_synth-like"/>
</dbReference>
<evidence type="ECO:0000259" key="1">
    <source>
        <dbReference type="PROSITE" id="PS50972"/>
    </source>
</evidence>
<dbReference type="PANTHER" id="PTHR20941">
    <property type="entry name" value="FOLATE SYNTHESIS PROTEINS"/>
    <property type="match status" value="1"/>
</dbReference>
<dbReference type="Proteomes" id="UP000010931">
    <property type="component" value="Unassembled WGS sequence"/>
</dbReference>
<dbReference type="InterPro" id="IPR011005">
    <property type="entry name" value="Dihydropteroate_synth-like_sf"/>
</dbReference>
<dbReference type="GO" id="GO:0005829">
    <property type="term" value="C:cytosol"/>
    <property type="evidence" value="ECO:0007669"/>
    <property type="project" value="TreeGrafter"/>
</dbReference>
<feature type="domain" description="Pterin-binding" evidence="1">
    <location>
        <begin position="19"/>
        <end position="59"/>
    </location>
</feature>
<organism evidence="2 3">
    <name type="scientific">Streptomyces turgidiscabies (strain Car8)</name>
    <dbReference type="NCBI Taxonomy" id="698760"/>
    <lineage>
        <taxon>Bacteria</taxon>
        <taxon>Bacillati</taxon>
        <taxon>Actinomycetota</taxon>
        <taxon>Actinomycetes</taxon>
        <taxon>Kitasatosporales</taxon>
        <taxon>Streptomycetaceae</taxon>
        <taxon>Streptomyces</taxon>
    </lineage>
</organism>
<dbReference type="GO" id="GO:0004156">
    <property type="term" value="F:dihydropteroate synthase activity"/>
    <property type="evidence" value="ECO:0007669"/>
    <property type="project" value="TreeGrafter"/>
</dbReference>
<reference evidence="2 3" key="1">
    <citation type="journal article" date="2011" name="Plasmid">
        <title>Streptomyces turgidiscabies Car8 contains a modular pathogenicity island that shares virulence genes with other actinobacterial plant pathogens.</title>
        <authorList>
            <person name="Huguet-Tapia J.C."/>
            <person name="Badger J.H."/>
            <person name="Loria R."/>
            <person name="Pettis G.S."/>
        </authorList>
    </citation>
    <scope>NUCLEOTIDE SEQUENCE [LARGE SCALE GENOMIC DNA]</scope>
    <source>
        <strain evidence="2 3">Car8</strain>
    </source>
</reference>
<comment type="caution">
    <text evidence="2">The sequence shown here is derived from an EMBL/GenBank/DDBJ whole genome shotgun (WGS) entry which is preliminary data.</text>
</comment>
<dbReference type="PANTHER" id="PTHR20941:SF1">
    <property type="entry name" value="FOLIC ACID SYNTHESIS PROTEIN FOL1"/>
    <property type="match status" value="1"/>
</dbReference>
<dbReference type="Pfam" id="PF00809">
    <property type="entry name" value="Pterin_bind"/>
    <property type="match status" value="1"/>
</dbReference>
<dbReference type="EMBL" id="AEJB01000652">
    <property type="protein sequence ID" value="ELP61829.1"/>
    <property type="molecule type" value="Genomic_DNA"/>
</dbReference>
<accession>L7ESF5</accession>
<dbReference type="PROSITE" id="PS50972">
    <property type="entry name" value="PTERIN_BINDING"/>
    <property type="match status" value="1"/>
</dbReference>
<proteinExistence type="predicted"/>
<evidence type="ECO:0000313" key="2">
    <source>
        <dbReference type="EMBL" id="ELP61829.1"/>
    </source>
</evidence>
<dbReference type="GO" id="GO:0046654">
    <property type="term" value="P:tetrahydrofolate biosynthetic process"/>
    <property type="evidence" value="ECO:0007669"/>
    <property type="project" value="TreeGrafter"/>
</dbReference>